<dbReference type="EMBL" id="FNXT01000409">
    <property type="protein sequence ID" value="SZX64357.1"/>
    <property type="molecule type" value="Genomic_DNA"/>
</dbReference>
<dbReference type="AlphaFoldDB" id="A0A383VFQ7"/>
<evidence type="ECO:0008006" key="4">
    <source>
        <dbReference type="Google" id="ProtNLM"/>
    </source>
</evidence>
<dbReference type="EMBL" id="FNXT01001245">
    <property type="protein sequence ID" value="SZX75932.1"/>
    <property type="molecule type" value="Genomic_DNA"/>
</dbReference>
<dbReference type="PANTHER" id="PTHR33219:SF14">
    <property type="entry name" value="PROTEIN COFACTOR ASSEMBLY OF COMPLEX C SUBUNIT B CCB3, CHLOROPLASTIC-RELATED"/>
    <property type="match status" value="1"/>
</dbReference>
<protein>
    <recommendedName>
        <fullName evidence="4">YGGT family protein</fullName>
    </recommendedName>
</protein>
<organism evidence="1 3">
    <name type="scientific">Tetradesmus obliquus</name>
    <name type="common">Green alga</name>
    <name type="synonym">Acutodesmus obliquus</name>
    <dbReference type="NCBI Taxonomy" id="3088"/>
    <lineage>
        <taxon>Eukaryota</taxon>
        <taxon>Viridiplantae</taxon>
        <taxon>Chlorophyta</taxon>
        <taxon>core chlorophytes</taxon>
        <taxon>Chlorophyceae</taxon>
        <taxon>CS clade</taxon>
        <taxon>Sphaeropleales</taxon>
        <taxon>Scenedesmaceae</taxon>
        <taxon>Tetradesmus</taxon>
    </lineage>
</organism>
<dbReference type="Proteomes" id="UP000256970">
    <property type="component" value="Unassembled WGS sequence"/>
</dbReference>
<dbReference type="GO" id="GO:0016020">
    <property type="term" value="C:membrane"/>
    <property type="evidence" value="ECO:0007669"/>
    <property type="project" value="InterPro"/>
</dbReference>
<reference evidence="1 3" key="1">
    <citation type="submission" date="2016-10" db="EMBL/GenBank/DDBJ databases">
        <authorList>
            <person name="Cai Z."/>
        </authorList>
    </citation>
    <scope>NUCLEOTIDE SEQUENCE [LARGE SCALE GENOMIC DNA]</scope>
</reference>
<keyword evidence="3" id="KW-1185">Reference proteome</keyword>
<dbReference type="STRING" id="3088.A0A383VFQ7"/>
<dbReference type="Pfam" id="PF02325">
    <property type="entry name" value="CCB3_YggT"/>
    <property type="match status" value="1"/>
</dbReference>
<evidence type="ECO:0000313" key="1">
    <source>
        <dbReference type="EMBL" id="SZX64357.1"/>
    </source>
</evidence>
<dbReference type="PANTHER" id="PTHR33219">
    <property type="entry name" value="YLMG HOMOLOG PROTEIN 2, CHLOROPLASTIC"/>
    <property type="match status" value="1"/>
</dbReference>
<name>A0A383VFQ7_TETOB</name>
<proteinExistence type="predicted"/>
<sequence length="208" mass="22298">MEPAPANPLVHLQNAAGQFQRTLSNAFSAHKPQRVLKQRLLSARAAPKRVRFAPPMAAIIPGDTVVEQVFTTGIQNFLGLYNTALVVRLVLTWFPEPPAFIVGPLSTLCDPYLNLFRGIIPPLGGTLDFSPILAFVLLSVFTNTAAALPCELAPDDEAAAASAAARKSSSRPNIDWLPASKYQVAWAQRVMGAKQRQQQEGPASGASA</sequence>
<evidence type="ECO:0000313" key="3">
    <source>
        <dbReference type="Proteomes" id="UP000256970"/>
    </source>
</evidence>
<accession>A0A383VFQ7</accession>
<dbReference type="GO" id="GO:0010020">
    <property type="term" value="P:chloroplast fission"/>
    <property type="evidence" value="ECO:0007669"/>
    <property type="project" value="TreeGrafter"/>
</dbReference>
<dbReference type="InterPro" id="IPR003425">
    <property type="entry name" value="CCB3/YggT"/>
</dbReference>
<evidence type="ECO:0000313" key="2">
    <source>
        <dbReference type="EMBL" id="SZX75932.1"/>
    </source>
</evidence>
<gene>
    <name evidence="2" type="ORF">BQ4739_LOCUS16302</name>
    <name evidence="1" type="ORF">BQ4739_LOCUS4868</name>
</gene>